<dbReference type="OrthoDB" id="2933732at2"/>
<dbReference type="KEGG" id="pnp:IJ22_30970"/>
<organism evidence="1 2">
    <name type="scientific">Paenibacillus naphthalenovorans</name>
    <dbReference type="NCBI Taxonomy" id="162209"/>
    <lineage>
        <taxon>Bacteria</taxon>
        <taxon>Bacillati</taxon>
        <taxon>Bacillota</taxon>
        <taxon>Bacilli</taxon>
        <taxon>Bacillales</taxon>
        <taxon>Paenibacillaceae</taxon>
        <taxon>Paenibacillus</taxon>
    </lineage>
</organism>
<dbReference type="AlphaFoldDB" id="A0A0U2WAP9"/>
<dbReference type="InterPro" id="IPR015064">
    <property type="entry name" value="Sda"/>
</dbReference>
<keyword evidence="2" id="KW-1185">Reference proteome</keyword>
<dbReference type="EMBL" id="CP013652">
    <property type="protein sequence ID" value="ALS23470.1"/>
    <property type="molecule type" value="Genomic_DNA"/>
</dbReference>
<protein>
    <submittedName>
        <fullName evidence="1">Sporulation inhibitor A</fullName>
    </submittedName>
</protein>
<dbReference type="RefSeq" id="WP_054819381.1">
    <property type="nucleotide sequence ID" value="NZ_BJCS01000007.1"/>
</dbReference>
<dbReference type="Pfam" id="PF08970">
    <property type="entry name" value="Sda"/>
    <property type="match status" value="1"/>
</dbReference>
<accession>A0A0U2WAP9</accession>
<evidence type="ECO:0000313" key="2">
    <source>
        <dbReference type="Proteomes" id="UP000061660"/>
    </source>
</evidence>
<dbReference type="SUPFAM" id="SSF100985">
    <property type="entry name" value="Sporulation inhibitor Sda"/>
    <property type="match status" value="1"/>
</dbReference>
<sequence length="51" mass="6047">MKLISDEMLVESYFKAIELQLEDEFVALLLDEIRHRQINLDYYRAGEAQVS</sequence>
<gene>
    <name evidence="1" type="ORF">IJ22_30970</name>
</gene>
<reference evidence="2" key="1">
    <citation type="submission" date="2015-12" db="EMBL/GenBank/DDBJ databases">
        <title>Complete genome sequences of two moderately thermophilic Paenibacillus species.</title>
        <authorList>
            <person name="Butler R.III."/>
            <person name="Wang J."/>
            <person name="Stark B.C."/>
            <person name="Pombert J.-F."/>
        </authorList>
    </citation>
    <scope>NUCLEOTIDE SEQUENCE [LARGE SCALE GENOMIC DNA]</scope>
    <source>
        <strain evidence="2">32O-Y</strain>
    </source>
</reference>
<proteinExistence type="predicted"/>
<dbReference type="InterPro" id="IPR036916">
    <property type="entry name" value="Sda_sf"/>
</dbReference>
<dbReference type="Proteomes" id="UP000061660">
    <property type="component" value="Chromosome"/>
</dbReference>
<dbReference type="PATRIC" id="fig|162209.4.peg.3309"/>
<reference evidence="1 2" key="2">
    <citation type="journal article" date="2016" name="Genome Announc.">
        <title>Complete Genome Sequences of Two Interactive Moderate Thermophiles, Paenibacillus napthalenovorans 32O-Y and Paenibacillus sp. 32O-W.</title>
        <authorList>
            <person name="Butler R.R.III."/>
            <person name="Wang J."/>
            <person name="Stark B.C."/>
            <person name="Pombert J.F."/>
        </authorList>
    </citation>
    <scope>NUCLEOTIDE SEQUENCE [LARGE SCALE GENOMIC DNA]</scope>
    <source>
        <strain evidence="1 2">32O-Y</strain>
    </source>
</reference>
<name>A0A0U2WAP9_9BACL</name>
<evidence type="ECO:0000313" key="1">
    <source>
        <dbReference type="EMBL" id="ALS23470.1"/>
    </source>
</evidence>
<dbReference type="Gene3D" id="1.10.287.1100">
    <property type="entry name" value="Sporulation inhibitor A"/>
    <property type="match status" value="1"/>
</dbReference>